<protein>
    <submittedName>
        <fullName evidence="5">MarR family transcriptional regulator</fullName>
    </submittedName>
</protein>
<accession>A0A5J6VAN5</accession>
<dbReference type="EMBL" id="CP044427">
    <property type="protein sequence ID" value="QFG70396.1"/>
    <property type="molecule type" value="Genomic_DNA"/>
</dbReference>
<dbReference type="OrthoDB" id="3237509at2"/>
<organism evidence="5 6">
    <name type="scientific">Ornithinimicrobium pratense</name>
    <dbReference type="NCBI Taxonomy" id="2593973"/>
    <lineage>
        <taxon>Bacteria</taxon>
        <taxon>Bacillati</taxon>
        <taxon>Actinomycetota</taxon>
        <taxon>Actinomycetes</taxon>
        <taxon>Micrococcales</taxon>
        <taxon>Ornithinimicrobiaceae</taxon>
        <taxon>Ornithinimicrobium</taxon>
    </lineage>
</organism>
<feature type="domain" description="HTH marR-type" evidence="4">
    <location>
        <begin position="26"/>
        <end position="161"/>
    </location>
</feature>
<dbReference type="PANTHER" id="PTHR42756:SF1">
    <property type="entry name" value="TRANSCRIPTIONAL REPRESSOR OF EMRAB OPERON"/>
    <property type="match status" value="1"/>
</dbReference>
<keyword evidence="1" id="KW-0805">Transcription regulation</keyword>
<dbReference type="InterPro" id="IPR036388">
    <property type="entry name" value="WH-like_DNA-bd_sf"/>
</dbReference>
<keyword evidence="3" id="KW-0804">Transcription</keyword>
<dbReference type="AlphaFoldDB" id="A0A5J6VAN5"/>
<dbReference type="InterPro" id="IPR023187">
    <property type="entry name" value="Tscrpt_reg_MarR-type_CS"/>
</dbReference>
<proteinExistence type="predicted"/>
<dbReference type="Proteomes" id="UP000326546">
    <property type="component" value="Chromosome"/>
</dbReference>
<keyword evidence="2" id="KW-0238">DNA-binding</keyword>
<dbReference type="SUPFAM" id="SSF46785">
    <property type="entry name" value="Winged helix' DNA-binding domain"/>
    <property type="match status" value="1"/>
</dbReference>
<dbReference type="PANTHER" id="PTHR42756">
    <property type="entry name" value="TRANSCRIPTIONAL REGULATOR, MARR"/>
    <property type="match status" value="1"/>
</dbReference>
<evidence type="ECO:0000256" key="3">
    <source>
        <dbReference type="ARBA" id="ARBA00023163"/>
    </source>
</evidence>
<sequence length="178" mass="19485">MVVGADRVSDYLQQWREVRPDLDVAPMGVVGRISRANELAGRATRAYFTGHGLQPGEFDVLATLRRSGAPFTLTPGELAESTMVSSAAITNRLSRLETKGLLRRRTDPHNRRNVLVALTKDGLALVEQVVEGHLENERRLLAPLTPQEQTQLAGLLERLLAGSGDSSRTSGSKSHHRD</sequence>
<dbReference type="InterPro" id="IPR000835">
    <property type="entry name" value="HTH_MarR-typ"/>
</dbReference>
<dbReference type="PROSITE" id="PS50995">
    <property type="entry name" value="HTH_MARR_2"/>
    <property type="match status" value="1"/>
</dbReference>
<dbReference type="GO" id="GO:0003677">
    <property type="term" value="F:DNA binding"/>
    <property type="evidence" value="ECO:0007669"/>
    <property type="project" value="UniProtKB-KW"/>
</dbReference>
<dbReference type="InterPro" id="IPR036390">
    <property type="entry name" value="WH_DNA-bd_sf"/>
</dbReference>
<dbReference type="KEGG" id="serw:FY030_15925"/>
<evidence type="ECO:0000259" key="4">
    <source>
        <dbReference type="PROSITE" id="PS50995"/>
    </source>
</evidence>
<gene>
    <name evidence="5" type="ORF">FY030_15925</name>
</gene>
<dbReference type="SMART" id="SM00347">
    <property type="entry name" value="HTH_MARR"/>
    <property type="match status" value="1"/>
</dbReference>
<dbReference type="GO" id="GO:0003700">
    <property type="term" value="F:DNA-binding transcription factor activity"/>
    <property type="evidence" value="ECO:0007669"/>
    <property type="project" value="InterPro"/>
</dbReference>
<dbReference type="Pfam" id="PF12802">
    <property type="entry name" value="MarR_2"/>
    <property type="match status" value="1"/>
</dbReference>
<evidence type="ECO:0000313" key="6">
    <source>
        <dbReference type="Proteomes" id="UP000326546"/>
    </source>
</evidence>
<dbReference type="PROSITE" id="PS01117">
    <property type="entry name" value="HTH_MARR_1"/>
    <property type="match status" value="1"/>
</dbReference>
<evidence type="ECO:0000256" key="1">
    <source>
        <dbReference type="ARBA" id="ARBA00023015"/>
    </source>
</evidence>
<keyword evidence="6" id="KW-1185">Reference proteome</keyword>
<dbReference type="PRINTS" id="PR00598">
    <property type="entry name" value="HTHMARR"/>
</dbReference>
<reference evidence="5 6" key="1">
    <citation type="submission" date="2019-09" db="EMBL/GenBank/DDBJ databases">
        <title>Serinicoccus pratensis sp. nov., isolated from meadow soil.</title>
        <authorList>
            <person name="Zhang W."/>
        </authorList>
    </citation>
    <scope>NUCLEOTIDE SEQUENCE [LARGE SCALE GENOMIC DNA]</scope>
    <source>
        <strain evidence="5 6">W204</strain>
    </source>
</reference>
<evidence type="ECO:0000256" key="2">
    <source>
        <dbReference type="ARBA" id="ARBA00023125"/>
    </source>
</evidence>
<dbReference type="Gene3D" id="1.10.10.10">
    <property type="entry name" value="Winged helix-like DNA-binding domain superfamily/Winged helix DNA-binding domain"/>
    <property type="match status" value="1"/>
</dbReference>
<evidence type="ECO:0000313" key="5">
    <source>
        <dbReference type="EMBL" id="QFG70396.1"/>
    </source>
</evidence>
<name>A0A5J6VAN5_9MICO</name>